<evidence type="ECO:0000256" key="2">
    <source>
        <dbReference type="SAM" id="MobiDB-lite"/>
    </source>
</evidence>
<dbReference type="Proteomes" id="UP000054248">
    <property type="component" value="Unassembled WGS sequence"/>
</dbReference>
<feature type="compositionally biased region" description="Pro residues" evidence="2">
    <location>
        <begin position="432"/>
        <end position="446"/>
    </location>
</feature>
<sequence>MSAAPSVDLSVNHVTQDIQMVEKEQLQLVNEREQAAEKPRVTKESLLPGVQRQIEPAGSTSGKIEATEYLAFYKLLYLRMRCLIAQERVVQFNSSRELRQSKILLLTQSHTLMVMRSRERELRQKISEMEAQISDLQASAKSEQAELIDEHELILGELSDNLEDMEGRLKEREADFSREWVNLKENSSKLLIDHNTQKNRPSMVAKGLDASGANRKGSVQILSRDLLSGGATTKGLEKGGSREEGDPQSLLESQMEMGERLERLERELKRKDEELLKSAREADKERKHIERVERELAVAKGKVNEARQTLEYTLQVACTKIEQKRSQIAELRQQLEELRLETTQTDGSLEARKASKDSLTPSSILMTTEGKLCRRAKKTASSGKQFGDHELPLDACEGMEKNTYQKSNTAKQKAKSTAIPKDHKETEYSTHTPPPWPLPSLEPPPVLAEKARCQSSNNPENEAPEKPKARPRPRRKEKPAGFKEVYTPARDNDGPSGVTKEAISTAGAIFSAQCVPENGDGKRGEVSKELRGVLLPGAAQSSSVRKRPTVVAVAQDSIVNDESSKDGTVSRTIQPKKKRRIGSIE</sequence>
<feature type="compositionally biased region" description="Polar residues" evidence="2">
    <location>
        <begin position="357"/>
        <end position="366"/>
    </location>
</feature>
<keyword evidence="4" id="KW-1185">Reference proteome</keyword>
<protein>
    <submittedName>
        <fullName evidence="3">Uncharacterized protein</fullName>
    </submittedName>
</protein>
<gene>
    <name evidence="3" type="ORF">M407DRAFT_24525</name>
</gene>
<feature type="region of interest" description="Disordered" evidence="2">
    <location>
        <begin position="558"/>
        <end position="585"/>
    </location>
</feature>
<accession>A0A0C3QJ92</accession>
<evidence type="ECO:0000256" key="1">
    <source>
        <dbReference type="SAM" id="Coils"/>
    </source>
</evidence>
<feature type="compositionally biased region" description="Polar residues" evidence="2">
    <location>
        <begin position="558"/>
        <end position="573"/>
    </location>
</feature>
<dbReference type="EMBL" id="KN823028">
    <property type="protein sequence ID" value="KIO26194.1"/>
    <property type="molecule type" value="Genomic_DNA"/>
</dbReference>
<reference evidence="4" key="2">
    <citation type="submission" date="2015-01" db="EMBL/GenBank/DDBJ databases">
        <title>Evolutionary Origins and Diversification of the Mycorrhizal Mutualists.</title>
        <authorList>
            <consortium name="DOE Joint Genome Institute"/>
            <consortium name="Mycorrhizal Genomics Consortium"/>
            <person name="Kohler A."/>
            <person name="Kuo A."/>
            <person name="Nagy L.G."/>
            <person name="Floudas D."/>
            <person name="Copeland A."/>
            <person name="Barry K.W."/>
            <person name="Cichocki N."/>
            <person name="Veneault-Fourrey C."/>
            <person name="LaButti K."/>
            <person name="Lindquist E.A."/>
            <person name="Lipzen A."/>
            <person name="Lundell T."/>
            <person name="Morin E."/>
            <person name="Murat C."/>
            <person name="Riley R."/>
            <person name="Ohm R."/>
            <person name="Sun H."/>
            <person name="Tunlid A."/>
            <person name="Henrissat B."/>
            <person name="Grigoriev I.V."/>
            <person name="Hibbett D.S."/>
            <person name="Martin F."/>
        </authorList>
    </citation>
    <scope>NUCLEOTIDE SEQUENCE [LARGE SCALE GENOMIC DNA]</scope>
    <source>
        <strain evidence="4">MUT 4182</strain>
    </source>
</reference>
<feature type="region of interest" description="Disordered" evidence="2">
    <location>
        <begin position="230"/>
        <end position="252"/>
    </location>
</feature>
<evidence type="ECO:0000313" key="3">
    <source>
        <dbReference type="EMBL" id="KIO26194.1"/>
    </source>
</evidence>
<proteinExistence type="predicted"/>
<dbReference type="OrthoDB" id="3253820at2759"/>
<reference evidence="3 4" key="1">
    <citation type="submission" date="2014-04" db="EMBL/GenBank/DDBJ databases">
        <authorList>
            <consortium name="DOE Joint Genome Institute"/>
            <person name="Kuo A."/>
            <person name="Girlanda M."/>
            <person name="Perotto S."/>
            <person name="Kohler A."/>
            <person name="Nagy L.G."/>
            <person name="Floudas D."/>
            <person name="Copeland A."/>
            <person name="Barry K.W."/>
            <person name="Cichocki N."/>
            <person name="Veneault-Fourrey C."/>
            <person name="LaButti K."/>
            <person name="Lindquist E.A."/>
            <person name="Lipzen A."/>
            <person name="Lundell T."/>
            <person name="Morin E."/>
            <person name="Murat C."/>
            <person name="Sun H."/>
            <person name="Tunlid A."/>
            <person name="Henrissat B."/>
            <person name="Grigoriev I.V."/>
            <person name="Hibbett D.S."/>
            <person name="Martin F."/>
            <person name="Nordberg H.P."/>
            <person name="Cantor M.N."/>
            <person name="Hua S.X."/>
        </authorList>
    </citation>
    <scope>NUCLEOTIDE SEQUENCE [LARGE SCALE GENOMIC DNA]</scope>
    <source>
        <strain evidence="3 4">MUT 4182</strain>
    </source>
</reference>
<feature type="compositionally biased region" description="Basic and acidic residues" evidence="2">
    <location>
        <begin position="235"/>
        <end position="245"/>
    </location>
</feature>
<feature type="region of interest" description="Disordered" evidence="2">
    <location>
        <begin position="403"/>
        <end position="499"/>
    </location>
</feature>
<feature type="region of interest" description="Disordered" evidence="2">
    <location>
        <begin position="346"/>
        <end position="391"/>
    </location>
</feature>
<feature type="coiled-coil region" evidence="1">
    <location>
        <begin position="112"/>
        <end position="175"/>
    </location>
</feature>
<name>A0A0C3QJ92_9AGAM</name>
<keyword evidence="1" id="KW-0175">Coiled coil</keyword>
<dbReference type="AlphaFoldDB" id="A0A0C3QJ92"/>
<feature type="compositionally biased region" description="Basic residues" evidence="2">
    <location>
        <begin position="574"/>
        <end position="585"/>
    </location>
</feature>
<dbReference type="HOGENOM" id="CLU_466293_0_0_1"/>
<evidence type="ECO:0000313" key="4">
    <source>
        <dbReference type="Proteomes" id="UP000054248"/>
    </source>
</evidence>
<organism evidence="3 4">
    <name type="scientific">Tulasnella calospora MUT 4182</name>
    <dbReference type="NCBI Taxonomy" id="1051891"/>
    <lineage>
        <taxon>Eukaryota</taxon>
        <taxon>Fungi</taxon>
        <taxon>Dikarya</taxon>
        <taxon>Basidiomycota</taxon>
        <taxon>Agaricomycotina</taxon>
        <taxon>Agaricomycetes</taxon>
        <taxon>Cantharellales</taxon>
        <taxon>Tulasnellaceae</taxon>
        <taxon>Tulasnella</taxon>
    </lineage>
</organism>